<keyword evidence="8" id="KW-0378">Hydrolase</keyword>
<comment type="function">
    <text evidence="6">Catalyzes the conversion of (8S)-3',8-cyclo-7,8-dihydroguanosine 5'-triphosphate to cyclic pyranopterin monophosphate (cPMP).</text>
</comment>
<dbReference type="InterPro" id="IPR036522">
    <property type="entry name" value="MoaC_sf"/>
</dbReference>
<evidence type="ECO:0000256" key="6">
    <source>
        <dbReference type="HAMAP-Rule" id="MF_01224"/>
    </source>
</evidence>
<dbReference type="NCBIfam" id="TIGR00581">
    <property type="entry name" value="moaC"/>
    <property type="match status" value="1"/>
</dbReference>
<dbReference type="SUPFAM" id="SSF55040">
    <property type="entry name" value="Molybdenum cofactor biosynthesis protein C, MoaC"/>
    <property type="match status" value="1"/>
</dbReference>
<keyword evidence="5 6" id="KW-0456">Lyase</keyword>
<dbReference type="OrthoDB" id="9794429at2"/>
<dbReference type="GO" id="GO:0061799">
    <property type="term" value="F:cyclic pyranopterin monophosphate synthase activity"/>
    <property type="evidence" value="ECO:0007669"/>
    <property type="project" value="UniProtKB-UniRule"/>
</dbReference>
<dbReference type="KEGG" id="tta:Theth_0536"/>
<dbReference type="PANTHER" id="PTHR22960:SF29">
    <property type="entry name" value="CYCLIC PYRANOPTERIN MONOPHOSPHATE SYNTHASE"/>
    <property type="match status" value="1"/>
</dbReference>
<dbReference type="HOGENOM" id="CLU_074693_1_1_0"/>
<organism evidence="8 9">
    <name type="scientific">Pseudothermotoga thermarum DSM 5069</name>
    <dbReference type="NCBI Taxonomy" id="688269"/>
    <lineage>
        <taxon>Bacteria</taxon>
        <taxon>Thermotogati</taxon>
        <taxon>Thermotogota</taxon>
        <taxon>Thermotogae</taxon>
        <taxon>Thermotogales</taxon>
        <taxon>Thermotogaceae</taxon>
        <taxon>Pseudothermotoga</taxon>
    </lineage>
</organism>
<dbReference type="UniPathway" id="UPA00344"/>
<sequence>MVEKFSHIDESRNVHMVDVTFKQDSERIAVAHAKVKMKKETLQAILQDKIAKGNVLTTAKVAAIMAAKKTSDLIPMCHNINLTHVDVNFSFDEEQNFIEIKSTVKCVGKTGAEMEALTAAAIAALTIYDMCKAIDKTMEICEIYLLEKSGGKSGEYRREDNR</sequence>
<dbReference type="GO" id="GO:0006777">
    <property type="term" value="P:Mo-molybdopterin cofactor biosynthetic process"/>
    <property type="evidence" value="ECO:0007669"/>
    <property type="project" value="UniProtKB-UniRule"/>
</dbReference>
<dbReference type="EMBL" id="CP002351">
    <property type="protein sequence ID" value="AEH50625.1"/>
    <property type="molecule type" value="Genomic_DNA"/>
</dbReference>
<evidence type="ECO:0000256" key="4">
    <source>
        <dbReference type="ARBA" id="ARBA00023150"/>
    </source>
</evidence>
<dbReference type="Pfam" id="PF01967">
    <property type="entry name" value="MoaC"/>
    <property type="match status" value="1"/>
</dbReference>
<dbReference type="STRING" id="688269.Theth_0536"/>
<dbReference type="HAMAP" id="MF_01224_B">
    <property type="entry name" value="MoaC_B"/>
    <property type="match status" value="1"/>
</dbReference>
<name>F7YXI4_9THEM</name>
<gene>
    <name evidence="6" type="primary">moaC</name>
    <name evidence="8" type="ORF">Theth_0536</name>
</gene>
<evidence type="ECO:0000259" key="7">
    <source>
        <dbReference type="PROSITE" id="PS50006"/>
    </source>
</evidence>
<dbReference type="InterPro" id="IPR050105">
    <property type="entry name" value="MoCo_biosynth_MoaA/MoaC"/>
</dbReference>
<accession>F7YXI4</accession>
<dbReference type="eggNOG" id="COG0315">
    <property type="taxonomic scope" value="Bacteria"/>
</dbReference>
<dbReference type="PROSITE" id="PS50006">
    <property type="entry name" value="FHA_DOMAIN"/>
    <property type="match status" value="1"/>
</dbReference>
<keyword evidence="9" id="KW-1185">Reference proteome</keyword>
<keyword evidence="4 6" id="KW-0501">Molybdenum cofactor biosynthesis</keyword>
<evidence type="ECO:0000256" key="1">
    <source>
        <dbReference type="ARBA" id="ARBA00001637"/>
    </source>
</evidence>
<feature type="active site" evidence="6">
    <location>
        <position position="129"/>
    </location>
</feature>
<dbReference type="PATRIC" id="fig|688269.3.peg.556"/>
<comment type="catalytic activity">
    <reaction evidence="1 6">
        <text>(8S)-3',8-cyclo-7,8-dihydroguanosine 5'-triphosphate = cyclic pyranopterin phosphate + diphosphate</text>
        <dbReference type="Rhea" id="RHEA:49580"/>
        <dbReference type="ChEBI" id="CHEBI:33019"/>
        <dbReference type="ChEBI" id="CHEBI:59648"/>
        <dbReference type="ChEBI" id="CHEBI:131766"/>
        <dbReference type="EC" id="4.6.1.17"/>
    </reaction>
</comment>
<dbReference type="CDD" id="cd01420">
    <property type="entry name" value="MoaC_PE"/>
    <property type="match status" value="1"/>
</dbReference>
<dbReference type="PANTHER" id="PTHR22960">
    <property type="entry name" value="MOLYBDOPTERIN COFACTOR SYNTHESIS PROTEIN A"/>
    <property type="match status" value="1"/>
</dbReference>
<dbReference type="InterPro" id="IPR002820">
    <property type="entry name" value="Mopterin_CF_biosynth-C_dom"/>
</dbReference>
<evidence type="ECO:0000313" key="9">
    <source>
        <dbReference type="Proteomes" id="UP000006804"/>
    </source>
</evidence>
<dbReference type="GO" id="GO:0016787">
    <property type="term" value="F:hydrolase activity"/>
    <property type="evidence" value="ECO:0007669"/>
    <property type="project" value="UniProtKB-KW"/>
</dbReference>
<evidence type="ECO:0000256" key="5">
    <source>
        <dbReference type="ARBA" id="ARBA00023239"/>
    </source>
</evidence>
<dbReference type="InterPro" id="IPR047594">
    <property type="entry name" value="MoaC_bact/euk"/>
</dbReference>
<dbReference type="Gene3D" id="3.30.70.640">
    <property type="entry name" value="Molybdopterin cofactor biosynthesis C (MoaC) domain"/>
    <property type="match status" value="1"/>
</dbReference>
<dbReference type="InterPro" id="IPR000253">
    <property type="entry name" value="FHA_dom"/>
</dbReference>
<dbReference type="EC" id="4.6.1.17" evidence="3 6"/>
<comment type="similarity">
    <text evidence="6">Belongs to the MoaC family.</text>
</comment>
<protein>
    <recommendedName>
        <fullName evidence="3 6">Cyclic pyranopterin monophosphate synthase</fullName>
        <ecNumber evidence="3 6">4.6.1.17</ecNumber>
    </recommendedName>
    <alternativeName>
        <fullName evidence="6">Molybdenum cofactor biosynthesis protein C</fullName>
    </alternativeName>
</protein>
<comment type="subunit">
    <text evidence="6">Homohexamer; trimer of dimers.</text>
</comment>
<dbReference type="RefSeq" id="WP_013931848.1">
    <property type="nucleotide sequence ID" value="NC_015707.1"/>
</dbReference>
<dbReference type="AlphaFoldDB" id="F7YXI4"/>
<dbReference type="NCBIfam" id="NF006870">
    <property type="entry name" value="PRK09364.1"/>
    <property type="match status" value="1"/>
</dbReference>
<evidence type="ECO:0000256" key="2">
    <source>
        <dbReference type="ARBA" id="ARBA00005046"/>
    </source>
</evidence>
<reference evidence="8 9" key="1">
    <citation type="submission" date="2010-11" db="EMBL/GenBank/DDBJ databases">
        <title>The complete genome of Thermotoga thermarum DSM 5069.</title>
        <authorList>
            <consortium name="US DOE Joint Genome Institute (JGI-PGF)"/>
            <person name="Lucas S."/>
            <person name="Copeland A."/>
            <person name="Lapidus A."/>
            <person name="Bruce D."/>
            <person name="Goodwin L."/>
            <person name="Pitluck S."/>
            <person name="Kyrpides N."/>
            <person name="Mavromatis K."/>
            <person name="Ivanova N."/>
            <person name="Zeytun A."/>
            <person name="Brettin T."/>
            <person name="Detter J.C."/>
            <person name="Tapia R."/>
            <person name="Han C."/>
            <person name="Land M."/>
            <person name="Hauser L."/>
            <person name="Markowitz V."/>
            <person name="Cheng J.-F."/>
            <person name="Hugenholtz P."/>
            <person name="Woyke T."/>
            <person name="Wu D."/>
            <person name="Spring S."/>
            <person name="Schroeder M."/>
            <person name="Brambilla E."/>
            <person name="Klenk H.-P."/>
            <person name="Eisen J.A."/>
        </authorList>
    </citation>
    <scope>NUCLEOTIDE SEQUENCE [LARGE SCALE GENOMIC DNA]</scope>
    <source>
        <strain evidence="8 9">DSM 5069</strain>
    </source>
</reference>
<dbReference type="InterPro" id="IPR023045">
    <property type="entry name" value="MoaC"/>
</dbReference>
<dbReference type="Proteomes" id="UP000006804">
    <property type="component" value="Chromosome"/>
</dbReference>
<feature type="domain" description="FHA" evidence="7">
    <location>
        <begin position="8"/>
        <end position="61"/>
    </location>
</feature>
<feature type="binding site" evidence="6">
    <location>
        <begin position="114"/>
        <end position="115"/>
    </location>
    <ligand>
        <name>substrate</name>
    </ligand>
</feature>
<proteinExistence type="inferred from homology"/>
<evidence type="ECO:0000313" key="8">
    <source>
        <dbReference type="EMBL" id="AEH50625.1"/>
    </source>
</evidence>
<evidence type="ECO:0000256" key="3">
    <source>
        <dbReference type="ARBA" id="ARBA00012575"/>
    </source>
</evidence>
<feature type="binding site" evidence="6">
    <location>
        <begin position="76"/>
        <end position="78"/>
    </location>
    <ligand>
        <name>substrate</name>
    </ligand>
</feature>
<comment type="pathway">
    <text evidence="2 6">Cofactor biosynthesis; molybdopterin biosynthesis.</text>
</comment>